<dbReference type="Proteomes" id="UP000025947">
    <property type="component" value="Unassembled WGS sequence"/>
</dbReference>
<feature type="transmembrane region" description="Helical" evidence="5">
    <location>
        <begin position="43"/>
        <end position="63"/>
    </location>
</feature>
<protein>
    <recommendedName>
        <fullName evidence="8">Integral membrane protein</fullName>
    </recommendedName>
</protein>
<dbReference type="AlphaFoldDB" id="A0A051TZX6"/>
<dbReference type="InterPro" id="IPR032808">
    <property type="entry name" value="DoxX"/>
</dbReference>
<evidence type="ECO:0000256" key="4">
    <source>
        <dbReference type="ARBA" id="ARBA00023136"/>
    </source>
</evidence>
<accession>A0A051TZX6</accession>
<feature type="transmembrane region" description="Helical" evidence="5">
    <location>
        <begin position="99"/>
        <end position="117"/>
    </location>
</feature>
<dbReference type="GO" id="GO:0016020">
    <property type="term" value="C:membrane"/>
    <property type="evidence" value="ECO:0007669"/>
    <property type="project" value="UniProtKB-SubCell"/>
</dbReference>
<dbReference type="Pfam" id="PF13564">
    <property type="entry name" value="DoxX_2"/>
    <property type="match status" value="1"/>
</dbReference>
<dbReference type="EMBL" id="JLXW01000008">
    <property type="protein sequence ID" value="KBZ61901.1"/>
    <property type="molecule type" value="Genomic_DNA"/>
</dbReference>
<evidence type="ECO:0000256" key="2">
    <source>
        <dbReference type="ARBA" id="ARBA00022692"/>
    </source>
</evidence>
<evidence type="ECO:0000256" key="5">
    <source>
        <dbReference type="SAM" id="Phobius"/>
    </source>
</evidence>
<keyword evidence="7" id="KW-1185">Reference proteome</keyword>
<organism evidence="6 7">
    <name type="scientific">Mycobacterium [tuberculosis] TKK-01-0051</name>
    <dbReference type="NCBI Taxonomy" id="1324261"/>
    <lineage>
        <taxon>Bacteria</taxon>
        <taxon>Bacillati</taxon>
        <taxon>Actinomycetota</taxon>
        <taxon>Actinomycetes</taxon>
        <taxon>Mycobacteriales</taxon>
        <taxon>Mycobacteriaceae</taxon>
        <taxon>Mycobacterium</taxon>
        <taxon>Mycobacterium avium complex (MAC)</taxon>
    </lineage>
</organism>
<evidence type="ECO:0000313" key="6">
    <source>
        <dbReference type="EMBL" id="KBZ61901.1"/>
    </source>
</evidence>
<gene>
    <name evidence="6" type="ORF">K875_02820</name>
</gene>
<evidence type="ECO:0000313" key="7">
    <source>
        <dbReference type="Proteomes" id="UP000025947"/>
    </source>
</evidence>
<name>A0A051TZX6_9MYCO</name>
<proteinExistence type="predicted"/>
<evidence type="ECO:0008006" key="8">
    <source>
        <dbReference type="Google" id="ProtNLM"/>
    </source>
</evidence>
<comment type="caution">
    <text evidence="6">The sequence shown here is derived from an EMBL/GenBank/DDBJ whole genome shotgun (WGS) entry which is preliminary data.</text>
</comment>
<keyword evidence="3 5" id="KW-1133">Transmembrane helix</keyword>
<sequence>MATAYFTLTIVTAALVAFSSYALSSRRKFVMEPIERLRVPPSWWPWLATAKAAGAAGLVAGLAVPTVGALAAICLIVYFSGAVVISISRRWYAHIPVPLTYVAPAVATLVVGMLARWPHLTLRS</sequence>
<evidence type="ECO:0000256" key="1">
    <source>
        <dbReference type="ARBA" id="ARBA00004141"/>
    </source>
</evidence>
<keyword evidence="2 5" id="KW-0812">Transmembrane</keyword>
<evidence type="ECO:0000256" key="3">
    <source>
        <dbReference type="ARBA" id="ARBA00022989"/>
    </source>
</evidence>
<feature type="transmembrane region" description="Helical" evidence="5">
    <location>
        <begin position="69"/>
        <end position="87"/>
    </location>
</feature>
<reference evidence="6 7" key="1">
    <citation type="submission" date="2014-04" db="EMBL/GenBank/DDBJ databases">
        <title>The Genome Sequence of Mycobacterium tuberculosis TKK-01-0051.</title>
        <authorList>
            <consortium name="The Broad Institute Genomics Platform"/>
            <consortium name="The Broad Institute Genome Sequencing Center for Infectious Disease"/>
            <person name="Earl A.M."/>
            <person name="Cohen K."/>
            <person name="Pym A."/>
            <person name="Bishai W."/>
            <person name="Maharaj K."/>
            <person name="Desjardins C."/>
            <person name="Abeel T."/>
            <person name="Young S."/>
            <person name="Zeng Q."/>
            <person name="Gargeya S."/>
            <person name="Abouelleil A."/>
            <person name="Alvarado L."/>
            <person name="Chapman S.B."/>
            <person name="Gainer-Dewar J."/>
            <person name="Goldberg J."/>
            <person name="Griggs A."/>
            <person name="Gujja S."/>
            <person name="Hansen M."/>
            <person name="Howarth C."/>
            <person name="Imamovic A."/>
            <person name="Larimer J."/>
            <person name="Murphy C."/>
            <person name="Naylor J."/>
            <person name="Pearson M."/>
            <person name="Poon T.W."/>
            <person name="Priest M."/>
            <person name="Roberts A."/>
            <person name="Saif S."/>
            <person name="Shea T."/>
            <person name="Sykes S."/>
            <person name="Wortman J."/>
            <person name="Nusbaum C."/>
            <person name="Birren B."/>
        </authorList>
    </citation>
    <scope>NUCLEOTIDE SEQUENCE [LARGE SCALE GENOMIC DNA]</scope>
    <source>
        <strain evidence="6 7">TKK-01-0051</strain>
    </source>
</reference>
<dbReference type="PATRIC" id="fig|1324261.3.peg.2838"/>
<keyword evidence="4 5" id="KW-0472">Membrane</keyword>
<dbReference type="RefSeq" id="WP_044485497.1">
    <property type="nucleotide sequence ID" value="NZ_KK328284.1"/>
</dbReference>
<comment type="subcellular location">
    <subcellularLocation>
        <location evidence="1">Membrane</location>
        <topology evidence="1">Multi-pass membrane protein</topology>
    </subcellularLocation>
</comment>
<dbReference type="HOGENOM" id="CLU_126433_1_0_11"/>
<feature type="transmembrane region" description="Helical" evidence="5">
    <location>
        <begin position="6"/>
        <end position="23"/>
    </location>
</feature>